<feature type="binding site" evidence="6">
    <location>
        <position position="73"/>
    </location>
    <ligand>
        <name>3-dehydroquinate</name>
        <dbReference type="ChEBI" id="CHEBI:32364"/>
    </ligand>
</feature>
<feature type="binding site" evidence="6">
    <location>
        <position position="203"/>
    </location>
    <ligand>
        <name>3-dehydroquinate</name>
        <dbReference type="ChEBI" id="CHEBI:32364"/>
    </ligand>
</feature>
<dbReference type="EMBL" id="CP009516">
    <property type="protein sequence ID" value="AKB76531.1"/>
    <property type="molecule type" value="Genomic_DNA"/>
</dbReference>
<name>A0A0E3S7M1_9EURY</name>
<comment type="similarity">
    <text evidence="6">Belongs to the type-I 3-dehydroquinase family.</text>
</comment>
<dbReference type="FunFam" id="3.20.20.70:FF:000290">
    <property type="entry name" value="3-dehydroquinate dehydratase"/>
    <property type="match status" value="1"/>
</dbReference>
<dbReference type="Proteomes" id="UP000033101">
    <property type="component" value="Chromosome"/>
</dbReference>
<dbReference type="NCBIfam" id="TIGR01093">
    <property type="entry name" value="aroD"/>
    <property type="match status" value="1"/>
</dbReference>
<reference evidence="7 8" key="1">
    <citation type="submission" date="2014-07" db="EMBL/GenBank/DDBJ databases">
        <title>Methanogenic archaea and the global carbon cycle.</title>
        <authorList>
            <person name="Henriksen J.R."/>
            <person name="Luke J."/>
            <person name="Reinhart S."/>
            <person name="Benedict M.N."/>
            <person name="Youngblut N.D."/>
            <person name="Metcalf M.E."/>
            <person name="Whitaker R.J."/>
            <person name="Metcalf W.W."/>
        </authorList>
    </citation>
    <scope>NUCLEOTIDE SEQUENCE [LARGE SCALE GENOMIC DNA]</scope>
    <source>
        <strain evidence="7 8">HB-1</strain>
    </source>
</reference>
<dbReference type="HAMAP" id="MF_00214">
    <property type="entry name" value="AroD"/>
    <property type="match status" value="1"/>
</dbReference>
<keyword evidence="5 6" id="KW-0704">Schiff base</keyword>
<proteinExistence type="inferred from homology"/>
<comment type="pathway">
    <text evidence="6">Metabolic intermediate biosynthesis; chorismate biosynthesis; chorismate from D-erythrose 4-phosphate and phosphoenolpyruvate: step 3/7.</text>
</comment>
<evidence type="ECO:0000313" key="8">
    <source>
        <dbReference type="Proteomes" id="UP000033101"/>
    </source>
</evidence>
<evidence type="ECO:0000256" key="4">
    <source>
        <dbReference type="ARBA" id="ARBA00023239"/>
    </source>
</evidence>
<dbReference type="STRING" id="1434110.MSHOH_0048"/>
<evidence type="ECO:0000256" key="3">
    <source>
        <dbReference type="ARBA" id="ARBA00023141"/>
    </source>
</evidence>
<evidence type="ECO:0000313" key="7">
    <source>
        <dbReference type="EMBL" id="AKB76531.1"/>
    </source>
</evidence>
<comment type="catalytic activity">
    <reaction evidence="1 6">
        <text>3-dehydroquinate = 3-dehydroshikimate + H2O</text>
        <dbReference type="Rhea" id="RHEA:21096"/>
        <dbReference type="ChEBI" id="CHEBI:15377"/>
        <dbReference type="ChEBI" id="CHEBI:16630"/>
        <dbReference type="ChEBI" id="CHEBI:32364"/>
        <dbReference type="EC" id="4.2.1.10"/>
    </reaction>
</comment>
<dbReference type="InterPro" id="IPR050146">
    <property type="entry name" value="Type-I_3-dehydroquinase"/>
</dbReference>
<accession>A0A0E3S7M1</accession>
<dbReference type="GO" id="GO:0008652">
    <property type="term" value="P:amino acid biosynthetic process"/>
    <property type="evidence" value="ECO:0007669"/>
    <property type="project" value="UniProtKB-KW"/>
</dbReference>
<keyword evidence="2 6" id="KW-0028">Amino-acid biosynthesis</keyword>
<comment type="function">
    <text evidence="6">Involved in the third step of the chorismate pathway, which leads to the biosynthesis of aromatic amino acids. Catalyzes the cis-dehydration of 3-dehydroquinate (DHQ) and introduces the first double bond of the aromatic ring to yield 3-dehydroshikimate.</text>
</comment>
<protein>
    <recommendedName>
        <fullName evidence="6">3-dehydroquinate dehydratase</fullName>
        <shortName evidence="6">3-dehydroquinase</shortName>
        <ecNumber evidence="6">4.2.1.10</ecNumber>
    </recommendedName>
    <alternativeName>
        <fullName evidence="6">Type I DHQase</fullName>
    </alternativeName>
    <alternativeName>
        <fullName evidence="6">Type I dehydroquinase</fullName>
        <shortName evidence="6">DHQ1</shortName>
    </alternativeName>
</protein>
<dbReference type="HOGENOM" id="CLU_064444_2_1_2"/>
<dbReference type="SUPFAM" id="SSF51569">
    <property type="entry name" value="Aldolase"/>
    <property type="match status" value="1"/>
</dbReference>
<dbReference type="GO" id="GO:0009423">
    <property type="term" value="P:chorismate biosynthetic process"/>
    <property type="evidence" value="ECO:0007669"/>
    <property type="project" value="UniProtKB-UniRule"/>
</dbReference>
<keyword evidence="4 6" id="KW-0456">Lyase</keyword>
<evidence type="ECO:0000256" key="1">
    <source>
        <dbReference type="ARBA" id="ARBA00001864"/>
    </source>
</evidence>
<dbReference type="PANTHER" id="PTHR43699">
    <property type="entry name" value="3-DEHYDROQUINATE DEHYDRATASE"/>
    <property type="match status" value="1"/>
</dbReference>
<feature type="binding site" evidence="6">
    <location>
        <begin position="39"/>
        <end position="41"/>
    </location>
    <ligand>
        <name>3-dehydroquinate</name>
        <dbReference type="ChEBI" id="CHEBI:32364"/>
    </ligand>
</feature>
<dbReference type="InterPro" id="IPR001381">
    <property type="entry name" value="DHquinase_I"/>
</dbReference>
<feature type="binding site" evidence="6">
    <location>
        <position position="228"/>
    </location>
    <ligand>
        <name>3-dehydroquinate</name>
        <dbReference type="ChEBI" id="CHEBI:32364"/>
    </ligand>
</feature>
<dbReference type="GO" id="GO:0003855">
    <property type="term" value="F:3-dehydroquinate dehydratase activity"/>
    <property type="evidence" value="ECO:0007669"/>
    <property type="project" value="UniProtKB-UniRule"/>
</dbReference>
<evidence type="ECO:0000256" key="2">
    <source>
        <dbReference type="ARBA" id="ARBA00022605"/>
    </source>
</evidence>
<dbReference type="AlphaFoldDB" id="A0A0E3S7M1"/>
<dbReference type="UniPathway" id="UPA00053">
    <property type="reaction ID" value="UER00086"/>
</dbReference>
<evidence type="ECO:0000256" key="5">
    <source>
        <dbReference type="ARBA" id="ARBA00023270"/>
    </source>
</evidence>
<dbReference type="GO" id="GO:0009073">
    <property type="term" value="P:aromatic amino acid family biosynthetic process"/>
    <property type="evidence" value="ECO:0007669"/>
    <property type="project" value="UniProtKB-KW"/>
</dbReference>
<dbReference type="GeneID" id="24829162"/>
<dbReference type="InterPro" id="IPR013785">
    <property type="entry name" value="Aldolase_TIM"/>
</dbReference>
<comment type="subunit">
    <text evidence="6">Homodimer.</text>
</comment>
<keyword evidence="8" id="KW-1185">Reference proteome</keyword>
<feature type="active site" description="Proton donor/acceptor" evidence="6">
    <location>
        <position position="135"/>
    </location>
</feature>
<sequence length="242" mass="26203">MTQIGSFDLERKAAVVAVILEKPLEASKKAAEKGADILEIRLDLLGIRDLEKAAETISKIKSETGLPVLVTNRSVAEGGKWEGKEEDRTGLLTGLLSFKDGPDAIDIELSAGRKERDKVIKAAKDQGKTVIVSSHDFLKTPSLQDMRTTLEEMFLTGADIAKLAVMPQSMEDTLNLLRVALDFKNAGKPVCTIAMGRQGKHTRVVAPLYGSVLTYGSIESDATAAPGQLPVDEIKKIMEMLK</sequence>
<dbReference type="OrthoDB" id="34329at2157"/>
<dbReference type="EC" id="4.2.1.10" evidence="6"/>
<dbReference type="KEGG" id="mhor:MSHOH_0048"/>
<evidence type="ECO:0000256" key="6">
    <source>
        <dbReference type="HAMAP-Rule" id="MF_00214"/>
    </source>
</evidence>
<comment type="caution">
    <text evidence="6">Lacks conserved residue(s) required for the propagation of feature annotation.</text>
</comment>
<keyword evidence="3 6" id="KW-0057">Aromatic amino acid biosynthesis</keyword>
<dbReference type="PANTHER" id="PTHR43699:SF1">
    <property type="entry name" value="3-DEHYDROQUINATE DEHYDRATASE"/>
    <property type="match status" value="1"/>
</dbReference>
<dbReference type="RefSeq" id="WP_048136634.1">
    <property type="nucleotide sequence ID" value="NZ_CP009516.1"/>
</dbReference>
<gene>
    <name evidence="6" type="primary">aroD</name>
    <name evidence="7" type="ORF">MSHOH_0048</name>
</gene>
<organism evidence="7 8">
    <name type="scientific">Methanosarcina horonobensis HB-1 = JCM 15518</name>
    <dbReference type="NCBI Taxonomy" id="1434110"/>
    <lineage>
        <taxon>Archaea</taxon>
        <taxon>Methanobacteriati</taxon>
        <taxon>Methanobacteriota</taxon>
        <taxon>Stenosarchaea group</taxon>
        <taxon>Methanomicrobia</taxon>
        <taxon>Methanosarcinales</taxon>
        <taxon>Methanosarcinaceae</taxon>
        <taxon>Methanosarcina</taxon>
    </lineage>
</organism>
<dbReference type="CDD" id="cd00502">
    <property type="entry name" value="DHQase_I"/>
    <property type="match status" value="1"/>
</dbReference>
<feature type="active site" description="Schiff-base intermediate with substrate" evidence="6">
    <location>
        <position position="162"/>
    </location>
</feature>
<dbReference type="Pfam" id="PF01487">
    <property type="entry name" value="DHquinase_I"/>
    <property type="match status" value="1"/>
</dbReference>
<dbReference type="GO" id="GO:0046279">
    <property type="term" value="P:3,4-dihydroxybenzoate biosynthetic process"/>
    <property type="evidence" value="ECO:0007669"/>
    <property type="project" value="TreeGrafter"/>
</dbReference>
<dbReference type="PATRIC" id="fig|1434110.4.peg.55"/>
<dbReference type="Gene3D" id="3.20.20.70">
    <property type="entry name" value="Aldolase class I"/>
    <property type="match status" value="1"/>
</dbReference>